<dbReference type="PANTHER" id="PTHR10997">
    <property type="entry name" value="IMPORTIN-7, 8, 11"/>
    <property type="match status" value="1"/>
</dbReference>
<keyword evidence="9" id="KW-1185">Reference proteome</keyword>
<dbReference type="GO" id="GO:0005049">
    <property type="term" value="F:nuclear export signal receptor activity"/>
    <property type="evidence" value="ECO:0007669"/>
    <property type="project" value="TreeGrafter"/>
</dbReference>
<dbReference type="AlphaFoldDB" id="A0A443PUC3"/>
<dbReference type="SMART" id="SM00913">
    <property type="entry name" value="IBN_N"/>
    <property type="match status" value="1"/>
</dbReference>
<dbReference type="SUPFAM" id="SSF48371">
    <property type="entry name" value="ARM repeat"/>
    <property type="match status" value="1"/>
</dbReference>
<gene>
    <name evidence="8" type="ORF">CKAN_02365600</name>
</gene>
<name>A0A443PUC3_9MAGN</name>
<dbReference type="GO" id="GO:0006606">
    <property type="term" value="P:protein import into nucleus"/>
    <property type="evidence" value="ECO:0007669"/>
    <property type="project" value="TreeGrafter"/>
</dbReference>
<dbReference type="Pfam" id="PF03810">
    <property type="entry name" value="IBN_N"/>
    <property type="match status" value="1"/>
</dbReference>
<dbReference type="STRING" id="337451.A0A443PUC3"/>
<accession>A0A443PUC3</accession>
<keyword evidence="4" id="KW-0963">Cytoplasm</keyword>
<dbReference type="InterPro" id="IPR011989">
    <property type="entry name" value="ARM-like"/>
</dbReference>
<dbReference type="GO" id="GO:0006611">
    <property type="term" value="P:protein export from nucleus"/>
    <property type="evidence" value="ECO:0007669"/>
    <property type="project" value="TreeGrafter"/>
</dbReference>
<evidence type="ECO:0000313" key="9">
    <source>
        <dbReference type="Proteomes" id="UP000283530"/>
    </source>
</evidence>
<reference evidence="8 9" key="1">
    <citation type="journal article" date="2019" name="Nat. Plants">
        <title>Stout camphor tree genome fills gaps in understanding of flowering plant genome evolution.</title>
        <authorList>
            <person name="Chaw S.M."/>
            <person name="Liu Y.C."/>
            <person name="Wu Y.W."/>
            <person name="Wang H.Y."/>
            <person name="Lin C.I."/>
            <person name="Wu C.S."/>
            <person name="Ke H.M."/>
            <person name="Chang L.Y."/>
            <person name="Hsu C.Y."/>
            <person name="Yang H.T."/>
            <person name="Sudianto E."/>
            <person name="Hsu M.H."/>
            <person name="Wu K.P."/>
            <person name="Wang L.N."/>
            <person name="Leebens-Mack J.H."/>
            <person name="Tsai I.J."/>
        </authorList>
    </citation>
    <scope>NUCLEOTIDE SEQUENCE [LARGE SCALE GENOMIC DNA]</scope>
    <source>
        <strain evidence="9">cv. Chaw 1501</strain>
        <tissue evidence="8">Young leaves</tissue>
    </source>
</reference>
<dbReference type="PROSITE" id="PS50166">
    <property type="entry name" value="IMPORTIN_B_NT"/>
    <property type="match status" value="1"/>
</dbReference>
<organism evidence="8 9">
    <name type="scientific">Cinnamomum micranthum f. kanehirae</name>
    <dbReference type="NCBI Taxonomy" id="337451"/>
    <lineage>
        <taxon>Eukaryota</taxon>
        <taxon>Viridiplantae</taxon>
        <taxon>Streptophyta</taxon>
        <taxon>Embryophyta</taxon>
        <taxon>Tracheophyta</taxon>
        <taxon>Spermatophyta</taxon>
        <taxon>Magnoliopsida</taxon>
        <taxon>Magnoliidae</taxon>
        <taxon>Laurales</taxon>
        <taxon>Lauraceae</taxon>
        <taxon>Cinnamomum</taxon>
    </lineage>
</organism>
<dbReference type="Pfam" id="PF08506">
    <property type="entry name" value="Cse1"/>
    <property type="match status" value="1"/>
</dbReference>
<dbReference type="GO" id="GO:0031267">
    <property type="term" value="F:small GTPase binding"/>
    <property type="evidence" value="ECO:0007669"/>
    <property type="project" value="InterPro"/>
</dbReference>
<dbReference type="InterPro" id="IPR013713">
    <property type="entry name" value="XPO2_central"/>
</dbReference>
<dbReference type="InterPro" id="IPR001494">
    <property type="entry name" value="Importin-beta_N"/>
</dbReference>
<dbReference type="Proteomes" id="UP000283530">
    <property type="component" value="Unassembled WGS sequence"/>
</dbReference>
<evidence type="ECO:0000256" key="1">
    <source>
        <dbReference type="ARBA" id="ARBA00004123"/>
    </source>
</evidence>
<dbReference type="GO" id="GO:0005635">
    <property type="term" value="C:nuclear envelope"/>
    <property type="evidence" value="ECO:0007669"/>
    <property type="project" value="TreeGrafter"/>
</dbReference>
<dbReference type="OrthoDB" id="1547184at2759"/>
<evidence type="ECO:0000313" key="8">
    <source>
        <dbReference type="EMBL" id="RWR94368.1"/>
    </source>
</evidence>
<evidence type="ECO:0000256" key="2">
    <source>
        <dbReference type="ARBA" id="ARBA00004496"/>
    </source>
</evidence>
<dbReference type="Gene3D" id="1.25.10.10">
    <property type="entry name" value="Leucine-rich Repeat Variant"/>
    <property type="match status" value="1"/>
</dbReference>
<comment type="caution">
    <text evidence="8">The sequence shown here is derived from an EMBL/GenBank/DDBJ whole genome shotgun (WGS) entry which is preliminary data.</text>
</comment>
<proteinExistence type="predicted"/>
<dbReference type="GO" id="GO:0005829">
    <property type="term" value="C:cytosol"/>
    <property type="evidence" value="ECO:0007669"/>
    <property type="project" value="TreeGrafter"/>
</dbReference>
<evidence type="ECO:0000259" key="7">
    <source>
        <dbReference type="PROSITE" id="PS50166"/>
    </source>
</evidence>
<evidence type="ECO:0000256" key="5">
    <source>
        <dbReference type="ARBA" id="ARBA00022927"/>
    </source>
</evidence>
<feature type="domain" description="Importin N-terminal" evidence="7">
    <location>
        <begin position="28"/>
        <end position="104"/>
    </location>
</feature>
<comment type="subcellular location">
    <subcellularLocation>
        <location evidence="2">Cytoplasm</location>
    </subcellularLocation>
    <subcellularLocation>
        <location evidence="1">Nucleus</location>
    </subcellularLocation>
</comment>
<keyword evidence="6" id="KW-0539">Nucleus</keyword>
<keyword evidence="3" id="KW-0813">Transport</keyword>
<protein>
    <submittedName>
        <fullName evidence="8">Exportin-2-like protein</fullName>
    </submittedName>
</protein>
<dbReference type="EMBL" id="QPKB01000010">
    <property type="protein sequence ID" value="RWR94368.1"/>
    <property type="molecule type" value="Genomic_DNA"/>
</dbReference>
<keyword evidence="5" id="KW-0653">Protein transport</keyword>
<sequence length="240" mass="26974">MEWSTAPKTLSQCFLQTLSPDLEPRRRAESQLSGLAAHPGFGLAVLCLVSLPNVDDLIRIAAAINFKYHLRYHWTSSPDPQPYPPIFDAKKSEIKSHIVRLMVASSSSPRIQSQLGEALAIIGKHDFPKSWPAILLDLVAHLWAAQDYAPINGILSTANSIFKKFRYEWKTNDLLLDLKYCLDEFAAPLLKIFLKTASVIPANLNSADTLCPLIESQRLCCREFFTPSIFKNCLNFLRTT</sequence>
<dbReference type="PANTHER" id="PTHR10997:SF8">
    <property type="entry name" value="EXPORTIN-2"/>
    <property type="match status" value="1"/>
</dbReference>
<dbReference type="InterPro" id="IPR016024">
    <property type="entry name" value="ARM-type_fold"/>
</dbReference>
<evidence type="ECO:0000256" key="3">
    <source>
        <dbReference type="ARBA" id="ARBA00022448"/>
    </source>
</evidence>
<evidence type="ECO:0000256" key="6">
    <source>
        <dbReference type="ARBA" id="ARBA00023242"/>
    </source>
</evidence>
<evidence type="ECO:0000256" key="4">
    <source>
        <dbReference type="ARBA" id="ARBA00022490"/>
    </source>
</evidence>